<reference evidence="10 12" key="2">
    <citation type="submission" date="2020-03" db="EMBL/GenBank/DDBJ databases">
        <title>Genomic Encyclopedia of Type Strains, Phase IV (KMG-IV): sequencing the most valuable type-strain genomes for metagenomic binning, comparative biology and taxonomic classification.</title>
        <authorList>
            <person name="Goeker M."/>
        </authorList>
    </citation>
    <scope>NUCLEOTIDE SEQUENCE [LARGE SCALE GENOMIC DNA]</scope>
    <source>
        <strain evidence="10 12">DSM 26613</strain>
    </source>
</reference>
<dbReference type="KEGG" id="phn:PAEH1_02075"/>
<dbReference type="GO" id="GO:0002184">
    <property type="term" value="P:cytoplasmic translational termination"/>
    <property type="evidence" value="ECO:0007669"/>
    <property type="project" value="TreeGrafter"/>
</dbReference>
<dbReference type="Proteomes" id="UP000189369">
    <property type="component" value="Chromosome"/>
</dbReference>
<dbReference type="AlphaFoldDB" id="A0A1U9JY03"/>
<evidence type="ECO:0000256" key="6">
    <source>
        <dbReference type="HAMAP-Rule" id="MF_00040"/>
    </source>
</evidence>
<gene>
    <name evidence="6 9" type="primary">frr</name>
    <name evidence="10" type="ORF">GGR41_000685</name>
    <name evidence="9" type="ORF">K8U84_00740</name>
    <name evidence="8" type="ORF">PAEH1_02075</name>
</gene>
<protein>
    <recommendedName>
        <fullName evidence="6">Ribosome-recycling factor</fullName>
        <shortName evidence="6">RRF</shortName>
    </recommendedName>
    <alternativeName>
        <fullName evidence="6">Ribosome-releasing factor</fullName>
    </alternativeName>
</protein>
<dbReference type="HAMAP" id="MF_00040">
    <property type="entry name" value="RRF"/>
    <property type="match status" value="1"/>
</dbReference>
<evidence type="ECO:0000256" key="4">
    <source>
        <dbReference type="ARBA" id="ARBA00022917"/>
    </source>
</evidence>
<dbReference type="CDD" id="cd00520">
    <property type="entry name" value="RRF"/>
    <property type="match status" value="1"/>
</dbReference>
<evidence type="ECO:0000313" key="12">
    <source>
        <dbReference type="Proteomes" id="UP000783934"/>
    </source>
</evidence>
<keyword evidence="4 6" id="KW-0648">Protein biosynthesis</keyword>
<feature type="domain" description="Ribosome recycling factor" evidence="7">
    <location>
        <begin position="23"/>
        <end position="184"/>
    </location>
</feature>
<dbReference type="EMBL" id="CP019697">
    <property type="protein sequence ID" value="AQS50636.1"/>
    <property type="molecule type" value="Genomic_DNA"/>
</dbReference>
<dbReference type="EMBL" id="JAATIZ010000001">
    <property type="protein sequence ID" value="NJB64464.1"/>
    <property type="molecule type" value="Genomic_DNA"/>
</dbReference>
<evidence type="ECO:0000313" key="10">
    <source>
        <dbReference type="EMBL" id="NJB64464.1"/>
    </source>
</evidence>
<evidence type="ECO:0000259" key="7">
    <source>
        <dbReference type="Pfam" id="PF01765"/>
    </source>
</evidence>
<evidence type="ECO:0000256" key="5">
    <source>
        <dbReference type="ARBA" id="ARBA00025050"/>
    </source>
</evidence>
<accession>A0A1U9JY03</accession>
<reference evidence="8 11" key="1">
    <citation type="submission" date="2017-01" db="EMBL/GenBank/DDBJ databases">
        <title>Complete Genome Sequence of Paenalcaligenes hominis, Isolated from a paraplegic Patient with neurogenic bladder.</title>
        <authorList>
            <person name="Mukhopadhyay R."/>
            <person name="Joaquin J."/>
            <person name="Hogue R."/>
            <person name="Kilaru A."/>
            <person name="Jospin G."/>
            <person name="Mars K."/>
            <person name="Eisen J.A."/>
            <person name="Chaturvedi V."/>
        </authorList>
    </citation>
    <scope>NUCLEOTIDE SEQUENCE [LARGE SCALE GENOMIC DNA]</scope>
    <source>
        <strain evidence="8 11">15S00501</strain>
    </source>
</reference>
<dbReference type="InterPro" id="IPR002661">
    <property type="entry name" value="Ribosome_recyc_fac"/>
</dbReference>
<dbReference type="Proteomes" id="UP000783934">
    <property type="component" value="Unassembled WGS sequence"/>
</dbReference>
<evidence type="ECO:0000313" key="8">
    <source>
        <dbReference type="EMBL" id="AQS50636.1"/>
    </source>
</evidence>
<dbReference type="NCBIfam" id="TIGR00496">
    <property type="entry name" value="frr"/>
    <property type="match status" value="1"/>
</dbReference>
<evidence type="ECO:0000256" key="3">
    <source>
        <dbReference type="ARBA" id="ARBA00022490"/>
    </source>
</evidence>
<dbReference type="Proteomes" id="UP000700248">
    <property type="component" value="Unassembled WGS sequence"/>
</dbReference>
<dbReference type="Gene3D" id="1.10.132.20">
    <property type="entry name" value="Ribosome-recycling factor"/>
    <property type="match status" value="1"/>
</dbReference>
<evidence type="ECO:0000256" key="1">
    <source>
        <dbReference type="ARBA" id="ARBA00004496"/>
    </source>
</evidence>
<dbReference type="InterPro" id="IPR023584">
    <property type="entry name" value="Ribosome_recyc_fac_dom"/>
</dbReference>
<dbReference type="Gene3D" id="3.30.1360.40">
    <property type="match status" value="1"/>
</dbReference>
<keyword evidence="3 6" id="KW-0963">Cytoplasm</keyword>
<dbReference type="SUPFAM" id="SSF55194">
    <property type="entry name" value="Ribosome recycling factor, RRF"/>
    <property type="match status" value="1"/>
</dbReference>
<dbReference type="PANTHER" id="PTHR20982">
    <property type="entry name" value="RIBOSOME RECYCLING FACTOR"/>
    <property type="match status" value="1"/>
</dbReference>
<evidence type="ECO:0000256" key="2">
    <source>
        <dbReference type="ARBA" id="ARBA00005912"/>
    </source>
</evidence>
<comment type="subcellular location">
    <subcellularLocation>
        <location evidence="1 6">Cytoplasm</location>
    </subcellularLocation>
</comment>
<comment type="similarity">
    <text evidence="2 6">Belongs to the RRF family.</text>
</comment>
<comment type="function">
    <text evidence="5 6">Responsible for the release of ribosomes from messenger RNA at the termination of protein biosynthesis. May increase the efficiency of translation by recycling ribosomes from one round of translation to another.</text>
</comment>
<dbReference type="OrthoDB" id="9804006at2"/>
<dbReference type="FunFam" id="3.30.1360.40:FF:000001">
    <property type="entry name" value="Ribosome-recycling factor"/>
    <property type="match status" value="1"/>
</dbReference>
<dbReference type="FunFam" id="1.10.132.20:FF:000001">
    <property type="entry name" value="Ribosome-recycling factor"/>
    <property type="match status" value="1"/>
</dbReference>
<dbReference type="GO" id="GO:0043023">
    <property type="term" value="F:ribosomal large subunit binding"/>
    <property type="evidence" value="ECO:0007669"/>
    <property type="project" value="TreeGrafter"/>
</dbReference>
<dbReference type="EMBL" id="DYTQ01000008">
    <property type="protein sequence ID" value="HJH23063.1"/>
    <property type="molecule type" value="Genomic_DNA"/>
</dbReference>
<evidence type="ECO:0000313" key="9">
    <source>
        <dbReference type="EMBL" id="HJH23063.1"/>
    </source>
</evidence>
<organism evidence="8 11">
    <name type="scientific">Paenalcaligenes hominis</name>
    <dbReference type="NCBI Taxonomy" id="643674"/>
    <lineage>
        <taxon>Bacteria</taxon>
        <taxon>Pseudomonadati</taxon>
        <taxon>Pseudomonadota</taxon>
        <taxon>Betaproteobacteria</taxon>
        <taxon>Burkholderiales</taxon>
        <taxon>Alcaligenaceae</taxon>
        <taxon>Paenalcaligenes</taxon>
    </lineage>
</organism>
<reference evidence="9" key="3">
    <citation type="journal article" date="2021" name="PeerJ">
        <title>Extensive microbial diversity within the chicken gut microbiome revealed by metagenomics and culture.</title>
        <authorList>
            <person name="Gilroy R."/>
            <person name="Ravi A."/>
            <person name="Getino M."/>
            <person name="Pursley I."/>
            <person name="Horton D.L."/>
            <person name="Alikhan N.F."/>
            <person name="Baker D."/>
            <person name="Gharbi K."/>
            <person name="Hall N."/>
            <person name="Watson M."/>
            <person name="Adriaenssens E.M."/>
            <person name="Foster-Nyarko E."/>
            <person name="Jarju S."/>
            <person name="Secka A."/>
            <person name="Antonio M."/>
            <person name="Oren A."/>
            <person name="Chaudhuri R.R."/>
            <person name="La Ragione R."/>
            <person name="Hildebrand F."/>
            <person name="Pallen M.J."/>
        </authorList>
    </citation>
    <scope>NUCLEOTIDE SEQUENCE</scope>
    <source>
        <strain evidence="9">CHK175-13533</strain>
    </source>
</reference>
<sequence>MSLSEIKASVDDRMKKSIEALVTSLSKIRTGRATPGILDHVSVEYYGSDVPLSQVANITVADARTLSVQVWEKHMAPIVDKAIRDSDLGLNPILMGENIRVPMPALTEERRRDLTRLVRAEGEDSKVAVRNLRRDANESSKRLLKDKEISEDEDRRFQDDIQRLTDKFVAEIDKLIAEKEAEVMTV</sequence>
<evidence type="ECO:0000313" key="11">
    <source>
        <dbReference type="Proteomes" id="UP000189369"/>
    </source>
</evidence>
<dbReference type="STRING" id="643674.PAEH1_02075"/>
<dbReference type="GO" id="GO:0005829">
    <property type="term" value="C:cytosol"/>
    <property type="evidence" value="ECO:0007669"/>
    <property type="project" value="GOC"/>
</dbReference>
<dbReference type="Pfam" id="PF01765">
    <property type="entry name" value="RRF"/>
    <property type="match status" value="1"/>
</dbReference>
<name>A0A1U9JY03_9BURK</name>
<keyword evidence="12" id="KW-1185">Reference proteome</keyword>
<proteinExistence type="inferred from homology"/>
<dbReference type="PANTHER" id="PTHR20982:SF3">
    <property type="entry name" value="MITOCHONDRIAL RIBOSOME RECYCLING FACTOR PSEUDO 1"/>
    <property type="match status" value="1"/>
</dbReference>
<reference evidence="9" key="4">
    <citation type="submission" date="2021-09" db="EMBL/GenBank/DDBJ databases">
        <authorList>
            <person name="Gilroy R."/>
        </authorList>
    </citation>
    <scope>NUCLEOTIDE SEQUENCE</scope>
    <source>
        <strain evidence="9">CHK175-13533</strain>
    </source>
</reference>
<dbReference type="InterPro" id="IPR036191">
    <property type="entry name" value="RRF_sf"/>
</dbReference>
<dbReference type="RefSeq" id="WP_077733180.1">
    <property type="nucleotide sequence ID" value="NZ_BMCQ01000004.1"/>
</dbReference>